<reference evidence="2" key="1">
    <citation type="submission" date="2021-11" db="EMBL/GenBank/DDBJ databases">
        <title>Development of a sustainable strategy for remediation of hydrocarbon-contaminated territories based on the waste exchange concept.</title>
        <authorList>
            <person name="Elkin A."/>
        </authorList>
    </citation>
    <scope>NUCLEOTIDE SEQUENCE</scope>
    <source>
        <strain evidence="2">IEGM 757</strain>
    </source>
</reference>
<protein>
    <submittedName>
        <fullName evidence="2">DUF2397 domain-containing protein</fullName>
    </submittedName>
</protein>
<evidence type="ECO:0000313" key="3">
    <source>
        <dbReference type="Proteomes" id="UP001198630"/>
    </source>
</evidence>
<proteinExistence type="predicted"/>
<gene>
    <name evidence="2" type="ORF">LQ384_22170</name>
</gene>
<feature type="compositionally biased region" description="Gly residues" evidence="1">
    <location>
        <begin position="76"/>
        <end position="85"/>
    </location>
</feature>
<organism evidence="2 3">
    <name type="scientific">Rhodococcus rhodochrous</name>
    <dbReference type="NCBI Taxonomy" id="1829"/>
    <lineage>
        <taxon>Bacteria</taxon>
        <taxon>Bacillati</taxon>
        <taxon>Actinomycetota</taxon>
        <taxon>Actinomycetes</taxon>
        <taxon>Mycobacteriales</taxon>
        <taxon>Nocardiaceae</taxon>
        <taxon>Rhodococcus</taxon>
    </lineage>
</organism>
<evidence type="ECO:0000313" key="2">
    <source>
        <dbReference type="EMBL" id="MCD2113824.1"/>
    </source>
</evidence>
<name>A0AAW4XKU7_RHORH</name>
<dbReference type="EMBL" id="JAJNCO010000014">
    <property type="protein sequence ID" value="MCD2113824.1"/>
    <property type="molecule type" value="Genomic_DNA"/>
</dbReference>
<dbReference type="InterPro" id="IPR013493">
    <property type="entry name" value="CHP02677"/>
</dbReference>
<dbReference type="Proteomes" id="UP001198630">
    <property type="component" value="Unassembled WGS sequence"/>
</dbReference>
<dbReference type="AlphaFoldDB" id="A0AAW4XKU7"/>
<accession>A0AAW4XKU7</accession>
<evidence type="ECO:0000256" key="1">
    <source>
        <dbReference type="SAM" id="MobiDB-lite"/>
    </source>
</evidence>
<feature type="compositionally biased region" description="Low complexity" evidence="1">
    <location>
        <begin position="263"/>
        <end position="276"/>
    </location>
</feature>
<feature type="region of interest" description="Disordered" evidence="1">
    <location>
        <begin position="76"/>
        <end position="107"/>
    </location>
</feature>
<comment type="caution">
    <text evidence="2">The sequence shown here is derived from an EMBL/GenBank/DDBJ whole genome shotgun (WGS) entry which is preliminary data.</text>
</comment>
<dbReference type="Pfam" id="PF09660">
    <property type="entry name" value="DUF2397"/>
    <property type="match status" value="1"/>
</dbReference>
<feature type="region of interest" description="Disordered" evidence="1">
    <location>
        <begin position="263"/>
        <end position="284"/>
    </location>
</feature>
<dbReference type="RefSeq" id="WP_120282063.1">
    <property type="nucleotide sequence ID" value="NZ_JAJNCO010000014.1"/>
</dbReference>
<sequence>MGEHIGRDLFRHLVADEADEYLAVMDCFTDLLLADLSTDDIAVSCARRGVALDITVVAARCRSLVRWGNLALTSGGTGGGGTGGGSHRRSAPETASTESLARYRPTPAGLRVHRETGRLLSTSDDVRGVARESLRCVADGLARIEELLVDDGSVLDRDELAAHVTALFSHHRSFTDSVADFYAHLAEILRRLEHSGRLGHSSEHERAGVVDDYAETKNLLLDYVDVIGSDVERLAPLVAGRLDRIRPRLDSLIAALRESGLPNTVPTNTVPTNTVPGRSPGRSRTDWNELAQWYAEDAGPRRMREAAAAALNRLLVRTRRITTSTSGFSHRADLLRLARWFTESSDEQAHRLFAATFGAFPSRHLLLGPDDTDPRVGAGTSWWRADPVVVPVSLRERGDHTSRGAVGRLPDSLPGRVRADELARRESRRRSDAVAELGAAGDLHGADLSTEARDILLDVLAAALAGHRTTDGPMHVDDPDLGLSLTAEPGADTVVRSPDGDLTVHGFSLRMSVTTSLDHSAVAP</sequence>